<keyword evidence="4" id="KW-1185">Reference proteome</keyword>
<keyword evidence="2" id="KW-0812">Transmembrane</keyword>
<feature type="transmembrane region" description="Helical" evidence="2">
    <location>
        <begin position="20"/>
        <end position="38"/>
    </location>
</feature>
<dbReference type="Proteomes" id="UP000649617">
    <property type="component" value="Unassembled WGS sequence"/>
</dbReference>
<dbReference type="AlphaFoldDB" id="A0A812MNR1"/>
<dbReference type="SUPFAM" id="SSF53448">
    <property type="entry name" value="Nucleotide-diphospho-sugar transferases"/>
    <property type="match status" value="1"/>
</dbReference>
<evidence type="ECO:0000256" key="2">
    <source>
        <dbReference type="SAM" id="Phobius"/>
    </source>
</evidence>
<gene>
    <name evidence="3" type="ORF">SPIL2461_LOCUS6168</name>
</gene>
<keyword evidence="1" id="KW-0175">Coiled coil</keyword>
<evidence type="ECO:0000313" key="4">
    <source>
        <dbReference type="Proteomes" id="UP000649617"/>
    </source>
</evidence>
<accession>A0A812MNR1</accession>
<name>A0A812MNR1_SYMPI</name>
<dbReference type="EMBL" id="CAJNIZ010009136">
    <property type="protein sequence ID" value="CAE7276526.1"/>
    <property type="molecule type" value="Genomic_DNA"/>
</dbReference>
<feature type="transmembrane region" description="Helical" evidence="2">
    <location>
        <begin position="50"/>
        <end position="71"/>
    </location>
</feature>
<organism evidence="3 4">
    <name type="scientific">Symbiodinium pilosum</name>
    <name type="common">Dinoflagellate</name>
    <dbReference type="NCBI Taxonomy" id="2952"/>
    <lineage>
        <taxon>Eukaryota</taxon>
        <taxon>Sar</taxon>
        <taxon>Alveolata</taxon>
        <taxon>Dinophyceae</taxon>
        <taxon>Suessiales</taxon>
        <taxon>Symbiodiniaceae</taxon>
        <taxon>Symbiodinium</taxon>
    </lineage>
</organism>
<evidence type="ECO:0000313" key="3">
    <source>
        <dbReference type="EMBL" id="CAE7276526.1"/>
    </source>
</evidence>
<proteinExistence type="predicted"/>
<dbReference type="InterPro" id="IPR029044">
    <property type="entry name" value="Nucleotide-diphossugar_trans"/>
</dbReference>
<feature type="coiled-coil region" evidence="1">
    <location>
        <begin position="376"/>
        <end position="403"/>
    </location>
</feature>
<reference evidence="3" key="1">
    <citation type="submission" date="2021-02" db="EMBL/GenBank/DDBJ databases">
        <authorList>
            <person name="Dougan E. K."/>
            <person name="Rhodes N."/>
            <person name="Thang M."/>
            <person name="Chan C."/>
        </authorList>
    </citation>
    <scope>NUCLEOTIDE SEQUENCE</scope>
</reference>
<keyword evidence="2" id="KW-0472">Membrane</keyword>
<evidence type="ECO:0000256" key="1">
    <source>
        <dbReference type="SAM" id="Coils"/>
    </source>
</evidence>
<protein>
    <submittedName>
        <fullName evidence="3">Uncharacterized protein</fullName>
    </submittedName>
</protein>
<comment type="caution">
    <text evidence="3">The sequence shown here is derived from an EMBL/GenBank/DDBJ whole genome shotgun (WGS) entry which is preliminary data.</text>
</comment>
<dbReference type="OrthoDB" id="414863at2759"/>
<sequence>MGAKDNVKMASQSLEGGSALLVADNFGQILMVMFGAYIAVAHRWLGWKNLVPAILVPLVVAVLTALLTMYWSSRRNTCTQKAEEDSKVGSLQEQVHQVDEEDIDPIWTADWTSREERAEAAKKLQEAEPPRKIEVFDLNDTPTWLAQMQKRREQAQRAGKDKLVQKLDKEIEQAMSKSLTTKRGGFEGGVKLCKAEDDVWNMGQIAGLTANSKHISSGEDPGLVISCKTSCQGQRSFVEADRWACVFAMASDKGLEGKQASSLLASLERERNDRAAMTRSLTDQLSGLRRLERVALAGADSARLAQLSQLRRKMLQHCLDMPTVACEEEAGPSEKGIDSLLRDVRHWHAELRQLHAVDKDRLSGFPGALTPLSTEIRSLRRILAEQEEQRKDAEERLQTLPRRIPAIHPVQSESPKPGFNVSVAAGIRLAMPPHAAGKVARGPEPALLLCEHLTKREGREDVEKGDQAASDSSDEGVVVLMTSIPSRIDRVEPVIDSMLAQSWPAEIYMSVPYIYNRTGEAYKIPAWLQAKAGIPGFHLVRCTDLGPGTHLLNGLRLEQDPWTFLVVVDDDHIYGPELVEQLLRAALGNPGSAIAAQGFLSVPGLLQSDELRSVQEQGGERPRYLQDQGFAAGPVLVSYLGVVYQRGFFDDTVYSYSSDCQQCRYQDDMWFSAHLAQKGIRRLVLGAALGVQELTEMHLGPESLTFWKENKPRQISDDCNKGLLRSNRHLWAFRRRVVLAIAGLPPGTWPFPNEVPSDWVPALAAFARLPKPPDLTYLCTSGWEEAGQTAGFAVGKSFMLDTILATGSSACEAHAEARMSQLMRDPLLWEGDPNTVLIMGSLQLLEDDPTGFWEVAECAASMFDAAAEEAELEARKLRDLKQKVLATETAKVADEGVSQQYGHIMLNMMFRQRGDSHVLGDIALPRSQKQGEHVWPYCRMGDWVAATVGAFTAG</sequence>
<keyword evidence="2" id="KW-1133">Transmembrane helix</keyword>